<proteinExistence type="predicted"/>
<evidence type="ECO:0000256" key="7">
    <source>
        <dbReference type="SAM" id="Phobius"/>
    </source>
</evidence>
<name>A0A1Q9D8X0_SYMMI</name>
<accession>A0A1Q9D8X0</accession>
<dbReference type="Gene3D" id="1.10.238.10">
    <property type="entry name" value="EF-hand"/>
    <property type="match status" value="1"/>
</dbReference>
<dbReference type="OrthoDB" id="431647at2759"/>
<dbReference type="OMA" id="IAIESWT"/>
<dbReference type="PANTHER" id="PTHR46726:SF1">
    <property type="entry name" value="TWO-PORE CALCIUM CHANNEL 3"/>
    <property type="match status" value="1"/>
</dbReference>
<dbReference type="Proteomes" id="UP000186817">
    <property type="component" value="Unassembled WGS sequence"/>
</dbReference>
<keyword evidence="6" id="KW-0175">Coiled coil</keyword>
<dbReference type="InterPro" id="IPR005821">
    <property type="entry name" value="Ion_trans_dom"/>
</dbReference>
<sequence>MVPTYVMMGCVLYFFAIIATALIGKRQPFMDHIYEPGQLTAEELFGDVVKSMFTLFQLMTLDSWTGFARPLIAIESWTAFFFIFFISVAVFVMMNLVTAVIVENAFAENKSEEKELAVRLEREKEEELEDLKNFFLQVDIDGSGSLTKQEFFKATKQRKVRQKLRALDIMPKDIDELWDILDSGMGELKAEEFVHGIRRLRGEARAKDILRLYKEVRQFENAVEQVEGHIKTSKNRLENVKLQLTRCRTDIAAFTRTIVRAKEAVKMAAQTQNMT</sequence>
<feature type="domain" description="EF-hand" evidence="8">
    <location>
        <begin position="126"/>
        <end position="161"/>
    </location>
</feature>
<dbReference type="AlphaFoldDB" id="A0A1Q9D8X0"/>
<comment type="subcellular location">
    <subcellularLocation>
        <location evidence="1">Membrane</location>
        <topology evidence="1">Multi-pass membrane protein</topology>
    </subcellularLocation>
</comment>
<feature type="transmembrane region" description="Helical" evidence="7">
    <location>
        <begin position="79"/>
        <end position="102"/>
    </location>
</feature>
<organism evidence="9 10">
    <name type="scientific">Symbiodinium microadriaticum</name>
    <name type="common">Dinoflagellate</name>
    <name type="synonym">Zooxanthella microadriatica</name>
    <dbReference type="NCBI Taxonomy" id="2951"/>
    <lineage>
        <taxon>Eukaryota</taxon>
        <taxon>Sar</taxon>
        <taxon>Alveolata</taxon>
        <taxon>Dinophyceae</taxon>
        <taxon>Suessiales</taxon>
        <taxon>Symbiodiniaceae</taxon>
        <taxon>Symbiodinium</taxon>
    </lineage>
</organism>
<dbReference type="EMBL" id="LSRX01000657">
    <property type="protein sequence ID" value="OLP91609.1"/>
    <property type="molecule type" value="Genomic_DNA"/>
</dbReference>
<feature type="transmembrane region" description="Helical" evidence="7">
    <location>
        <begin position="6"/>
        <end position="24"/>
    </location>
</feature>
<keyword evidence="3" id="KW-0106">Calcium</keyword>
<comment type="caution">
    <text evidence="9">The sequence shown here is derived from an EMBL/GenBank/DDBJ whole genome shotgun (WGS) entry which is preliminary data.</text>
</comment>
<dbReference type="SUPFAM" id="SSF47473">
    <property type="entry name" value="EF-hand"/>
    <property type="match status" value="1"/>
</dbReference>
<evidence type="ECO:0000256" key="1">
    <source>
        <dbReference type="ARBA" id="ARBA00004141"/>
    </source>
</evidence>
<dbReference type="PANTHER" id="PTHR46726">
    <property type="entry name" value="TWO PORE CHANNEL 3"/>
    <property type="match status" value="1"/>
</dbReference>
<dbReference type="GO" id="GO:0005509">
    <property type="term" value="F:calcium ion binding"/>
    <property type="evidence" value="ECO:0007669"/>
    <property type="project" value="InterPro"/>
</dbReference>
<dbReference type="InterPro" id="IPR018247">
    <property type="entry name" value="EF_Hand_1_Ca_BS"/>
</dbReference>
<keyword evidence="5 7" id="KW-0472">Membrane</keyword>
<dbReference type="GO" id="GO:0016020">
    <property type="term" value="C:membrane"/>
    <property type="evidence" value="ECO:0007669"/>
    <property type="project" value="UniProtKB-SubCell"/>
</dbReference>
<reference evidence="9 10" key="1">
    <citation type="submission" date="2016-02" db="EMBL/GenBank/DDBJ databases">
        <title>Genome analysis of coral dinoflagellate symbionts highlights evolutionary adaptations to a symbiotic lifestyle.</title>
        <authorList>
            <person name="Aranda M."/>
            <person name="Li Y."/>
            <person name="Liew Y.J."/>
            <person name="Baumgarten S."/>
            <person name="Simakov O."/>
            <person name="Wilson M."/>
            <person name="Piel J."/>
            <person name="Ashoor H."/>
            <person name="Bougouffa S."/>
            <person name="Bajic V.B."/>
            <person name="Ryu T."/>
            <person name="Ravasi T."/>
            <person name="Bayer T."/>
            <person name="Micklem G."/>
            <person name="Kim H."/>
            <person name="Bhak J."/>
            <person name="Lajeunesse T.C."/>
            <person name="Voolstra C.R."/>
        </authorList>
    </citation>
    <scope>NUCLEOTIDE SEQUENCE [LARGE SCALE GENOMIC DNA]</scope>
    <source>
        <strain evidence="9 10">CCMP2467</strain>
    </source>
</reference>
<evidence type="ECO:0000256" key="3">
    <source>
        <dbReference type="ARBA" id="ARBA00022837"/>
    </source>
</evidence>
<dbReference type="InterPro" id="IPR011992">
    <property type="entry name" value="EF-hand-dom_pair"/>
</dbReference>
<feature type="coiled-coil region" evidence="6">
    <location>
        <begin position="216"/>
        <end position="243"/>
    </location>
</feature>
<keyword evidence="2 7" id="KW-0812">Transmembrane</keyword>
<dbReference type="InterPro" id="IPR002048">
    <property type="entry name" value="EF_hand_dom"/>
</dbReference>
<dbReference type="GO" id="GO:0005216">
    <property type="term" value="F:monoatomic ion channel activity"/>
    <property type="evidence" value="ECO:0007669"/>
    <property type="project" value="InterPro"/>
</dbReference>
<dbReference type="Gene3D" id="1.10.287.70">
    <property type="match status" value="1"/>
</dbReference>
<evidence type="ECO:0000313" key="9">
    <source>
        <dbReference type="EMBL" id="OLP91609.1"/>
    </source>
</evidence>
<keyword evidence="4 7" id="KW-1133">Transmembrane helix</keyword>
<keyword evidence="10" id="KW-1185">Reference proteome</keyword>
<evidence type="ECO:0000256" key="6">
    <source>
        <dbReference type="SAM" id="Coils"/>
    </source>
</evidence>
<evidence type="ECO:0000256" key="2">
    <source>
        <dbReference type="ARBA" id="ARBA00022692"/>
    </source>
</evidence>
<dbReference type="PROSITE" id="PS00018">
    <property type="entry name" value="EF_HAND_1"/>
    <property type="match status" value="1"/>
</dbReference>
<evidence type="ECO:0000256" key="5">
    <source>
        <dbReference type="ARBA" id="ARBA00023136"/>
    </source>
</evidence>
<gene>
    <name evidence="9" type="ORF">AK812_SmicGene26669</name>
</gene>
<evidence type="ECO:0000256" key="4">
    <source>
        <dbReference type="ARBA" id="ARBA00022989"/>
    </source>
</evidence>
<evidence type="ECO:0000259" key="8">
    <source>
        <dbReference type="PROSITE" id="PS50222"/>
    </source>
</evidence>
<protein>
    <recommendedName>
        <fullName evidence="8">EF-hand domain-containing protein</fullName>
    </recommendedName>
</protein>
<evidence type="ECO:0000313" key="10">
    <source>
        <dbReference type="Proteomes" id="UP000186817"/>
    </source>
</evidence>
<feature type="coiled-coil region" evidence="6">
    <location>
        <begin position="110"/>
        <end position="137"/>
    </location>
</feature>
<dbReference type="PROSITE" id="PS50222">
    <property type="entry name" value="EF_HAND_2"/>
    <property type="match status" value="1"/>
</dbReference>
<dbReference type="Pfam" id="PF00520">
    <property type="entry name" value="Ion_trans"/>
    <property type="match status" value="1"/>
</dbReference>